<sequence length="487" mass="52490">MRIVSASRIEARPMRIHFTGIAGAGMSAVALMMRDAGHEVSGSDADAFPPLSTYVESLGFPFFRSFAAENLPEGLDLLVLGASAKLGGADNPEVAAAKARGVRITTFPELVGEATAARLNTVVAGSFGKSTCTALMAHVLRESGVDAGWMIGAISPSLPATGHWGSAPEVVLEGDEYIVGPNDRRSKFVLYHPRDVLLTSLIHDHVNVFPTFADYEAPFRELLRLLPGEGLLTVREHPATRAIVGEAACRIVWYDTRRCPESHDVWWSDEVVFGETSRFTLVSPAGRRIPLATTLLGEHNIENIVGVSAYLLERGLVTEEQLARAVASFGGIRRRLDRLTTRSAIPVIEGFGSSYEKARSAIEAMLLHYPDRPLTVVFEPHTFSWRSRDALAWYDTVFAGAARVLMVPPPTHGAESHHQSTHDEILQRTRAAGVSVQGVARADQAIGALSALSGDEVVLLLSSGPLMGLPDSLPPVFDRLYGESAAA</sequence>
<dbReference type="GO" id="GO:0016881">
    <property type="term" value="F:acid-amino acid ligase activity"/>
    <property type="evidence" value="ECO:0007669"/>
    <property type="project" value="InterPro"/>
</dbReference>
<dbReference type="Pfam" id="PF08245">
    <property type="entry name" value="Mur_ligase_M"/>
    <property type="match status" value="1"/>
</dbReference>
<dbReference type="InterPro" id="IPR050061">
    <property type="entry name" value="MurCDEF_pg_biosynth"/>
</dbReference>
<dbReference type="PANTHER" id="PTHR43445:SF5">
    <property type="entry name" value="UDP-N-ACETYLMURAMATE--L-ALANYL-GAMMA-D-GLUTAMYL-MESO-2,6-DIAMINOHEPTANDIOATE LIGASE"/>
    <property type="match status" value="1"/>
</dbReference>
<feature type="domain" description="Mur ligase N-terminal catalytic" evidence="1">
    <location>
        <begin position="15"/>
        <end position="117"/>
    </location>
</feature>
<dbReference type="SUPFAM" id="SSF51984">
    <property type="entry name" value="MurCD N-terminal domain"/>
    <property type="match status" value="1"/>
</dbReference>
<reference evidence="4" key="1">
    <citation type="submission" date="2018-05" db="EMBL/GenBank/DDBJ databases">
        <authorList>
            <person name="Li X."/>
        </authorList>
    </citation>
    <scope>NUCLEOTIDE SEQUENCE [LARGE SCALE GENOMIC DNA]</scope>
    <source>
        <strain evidence="4">LX32</strain>
    </source>
</reference>
<dbReference type="InterPro" id="IPR013221">
    <property type="entry name" value="Mur_ligase_cen"/>
</dbReference>
<dbReference type="Gene3D" id="3.90.190.20">
    <property type="entry name" value="Mur ligase, C-terminal domain"/>
    <property type="match status" value="1"/>
</dbReference>
<feature type="domain" description="Mur ligase central" evidence="2">
    <location>
        <begin position="123"/>
        <end position="309"/>
    </location>
</feature>
<dbReference type="AlphaFoldDB" id="A0A328AM69"/>
<dbReference type="PANTHER" id="PTHR43445">
    <property type="entry name" value="UDP-N-ACETYLMURAMATE--L-ALANINE LIGASE-RELATED"/>
    <property type="match status" value="1"/>
</dbReference>
<dbReference type="InterPro" id="IPR036615">
    <property type="entry name" value="Mur_ligase_C_dom_sf"/>
</dbReference>
<organism evidence="3 4">
    <name type="scientific">Phenylobacterium soli</name>
    <dbReference type="NCBI Taxonomy" id="2170551"/>
    <lineage>
        <taxon>Bacteria</taxon>
        <taxon>Pseudomonadati</taxon>
        <taxon>Pseudomonadota</taxon>
        <taxon>Alphaproteobacteria</taxon>
        <taxon>Caulobacterales</taxon>
        <taxon>Caulobacteraceae</taxon>
        <taxon>Phenylobacterium</taxon>
    </lineage>
</organism>
<dbReference type="InterPro" id="IPR000713">
    <property type="entry name" value="Mur_ligase_N"/>
</dbReference>
<dbReference type="EMBL" id="QFYQ01000001">
    <property type="protein sequence ID" value="RAK55679.1"/>
    <property type="molecule type" value="Genomic_DNA"/>
</dbReference>
<comment type="caution">
    <text evidence="3">The sequence shown here is derived from an EMBL/GenBank/DDBJ whole genome shotgun (WGS) entry which is preliminary data.</text>
</comment>
<dbReference type="InterPro" id="IPR036565">
    <property type="entry name" value="Mur-like_cat_sf"/>
</dbReference>
<dbReference type="GO" id="GO:0005524">
    <property type="term" value="F:ATP binding"/>
    <property type="evidence" value="ECO:0007669"/>
    <property type="project" value="InterPro"/>
</dbReference>
<evidence type="ECO:0000313" key="4">
    <source>
        <dbReference type="Proteomes" id="UP000249254"/>
    </source>
</evidence>
<gene>
    <name evidence="3" type="ORF">DJ017_14755</name>
</gene>
<dbReference type="Proteomes" id="UP000249254">
    <property type="component" value="Unassembled WGS sequence"/>
</dbReference>
<dbReference type="Gene3D" id="3.40.50.720">
    <property type="entry name" value="NAD(P)-binding Rossmann-like Domain"/>
    <property type="match status" value="1"/>
</dbReference>
<dbReference type="Gene3D" id="3.40.1190.10">
    <property type="entry name" value="Mur-like, catalytic domain"/>
    <property type="match status" value="1"/>
</dbReference>
<name>A0A328AM69_9CAUL</name>
<dbReference type="Pfam" id="PF01225">
    <property type="entry name" value="Mur_ligase"/>
    <property type="match status" value="1"/>
</dbReference>
<dbReference type="SUPFAM" id="SSF53244">
    <property type="entry name" value="MurD-like peptide ligases, peptide-binding domain"/>
    <property type="match status" value="1"/>
</dbReference>
<protein>
    <recommendedName>
        <fullName evidence="5">UDP-N-acetylmuramate:L-alanyl-gamma-D-glutamyl-meso-diaminopimelate ligase</fullName>
    </recommendedName>
</protein>
<evidence type="ECO:0000313" key="3">
    <source>
        <dbReference type="EMBL" id="RAK55679.1"/>
    </source>
</evidence>
<keyword evidence="4" id="KW-1185">Reference proteome</keyword>
<proteinExistence type="predicted"/>
<evidence type="ECO:0000259" key="1">
    <source>
        <dbReference type="Pfam" id="PF01225"/>
    </source>
</evidence>
<dbReference type="SUPFAM" id="SSF53623">
    <property type="entry name" value="MurD-like peptide ligases, catalytic domain"/>
    <property type="match status" value="1"/>
</dbReference>
<evidence type="ECO:0000259" key="2">
    <source>
        <dbReference type="Pfam" id="PF08245"/>
    </source>
</evidence>
<dbReference type="OrthoDB" id="9804126at2"/>
<accession>A0A328AM69</accession>
<evidence type="ECO:0008006" key="5">
    <source>
        <dbReference type="Google" id="ProtNLM"/>
    </source>
</evidence>